<reference evidence="3 4" key="1">
    <citation type="submission" date="2014-03" db="EMBL/GenBank/DDBJ databases">
        <title>Genomics of Bifidobacteria.</title>
        <authorList>
            <person name="Ventura M."/>
            <person name="Milani C."/>
            <person name="Lugli G.A."/>
        </authorList>
    </citation>
    <scope>NUCLEOTIDE SEQUENCE [LARGE SCALE GENOMIC DNA]</scope>
    <source>
        <strain evidence="3 4">LMG 21816</strain>
    </source>
</reference>
<evidence type="ECO:0000313" key="4">
    <source>
        <dbReference type="Proteomes" id="UP000029109"/>
    </source>
</evidence>
<proteinExistence type="predicted"/>
<organism evidence="3 4">
    <name type="scientific">Bifidobacterium pullorum</name>
    <dbReference type="NCBI Taxonomy" id="78448"/>
    <lineage>
        <taxon>Bacteria</taxon>
        <taxon>Bacillati</taxon>
        <taxon>Actinomycetota</taxon>
        <taxon>Actinomycetes</taxon>
        <taxon>Bifidobacteriales</taxon>
        <taxon>Bifidobacteriaceae</taxon>
        <taxon>Bifidobacterium</taxon>
    </lineage>
</organism>
<feature type="compositionally biased region" description="Polar residues" evidence="1">
    <location>
        <begin position="114"/>
        <end position="127"/>
    </location>
</feature>
<dbReference type="EMBL" id="JGZJ01000008">
    <property type="protein sequence ID" value="KFI82606.1"/>
    <property type="molecule type" value="Genomic_DNA"/>
</dbReference>
<evidence type="ECO:0000313" key="3">
    <source>
        <dbReference type="EMBL" id="KFI82606.1"/>
    </source>
</evidence>
<protein>
    <submittedName>
        <fullName evidence="3">Protein PsiE</fullName>
    </submittedName>
</protein>
<feature type="signal peptide" evidence="2">
    <location>
        <begin position="1"/>
        <end position="41"/>
    </location>
</feature>
<feature type="chain" id="PRO_5031444052" evidence="2">
    <location>
        <begin position="42"/>
        <end position="422"/>
    </location>
</feature>
<accession>A0A7V8HPZ6</accession>
<feature type="compositionally biased region" description="Polar residues" evidence="1">
    <location>
        <begin position="60"/>
        <end position="79"/>
    </location>
</feature>
<sequence>MRRTKQSADQQQGRGIRSRLVACVAAVAMLVTSVAAGTAVATELGGGDVADQTTQNTATLEQQGSGNSGDNNQTTTNGDGQADGNRSSDADSGSEGDEGTADNGAADGTGTTESDVQSQGDAASKSANAVPAPQSADAGVTVQPRATERQLTERDSEHTSDKVKVYAFNYDSAINGDHRLQFNDGAGDGINKYQSNVWQGILDSQLGSDGYPKLSSSNGGESLDYLFNNEQVSGKTSYTNNGQGLDGLFTVDENGYYEYDSARNYATLVDENGQLNTDVTGFRVYDQGRFEDDWDPTKAFSFGALLPFNDLEKDGQNYFDDEHWTSNYGWWSSSTTGFNGTNGYLLDGQTASCHYENHYTGMFESSQRLVCSRLMTDPQIIISDYRWARTSICLRIVRSTVKTWCSSSAATMTYGCSWMVIW</sequence>
<name>A0A7V8HPZ6_9BIFI</name>
<comment type="caution">
    <text evidence="3">The sequence shown here is derived from an EMBL/GenBank/DDBJ whole genome shotgun (WGS) entry which is preliminary data.</text>
</comment>
<evidence type="ECO:0000256" key="2">
    <source>
        <dbReference type="SAM" id="SignalP"/>
    </source>
</evidence>
<feature type="compositionally biased region" description="Low complexity" evidence="1">
    <location>
        <begin position="101"/>
        <end position="113"/>
    </location>
</feature>
<keyword evidence="2" id="KW-0732">Signal</keyword>
<gene>
    <name evidence="3" type="ORF">BPULL_1992</name>
</gene>
<dbReference type="Proteomes" id="UP000029109">
    <property type="component" value="Unassembled WGS sequence"/>
</dbReference>
<feature type="compositionally biased region" description="Basic and acidic residues" evidence="1">
    <location>
        <begin position="146"/>
        <end position="159"/>
    </location>
</feature>
<feature type="region of interest" description="Disordered" evidence="1">
    <location>
        <begin position="60"/>
        <end position="159"/>
    </location>
</feature>
<dbReference type="AlphaFoldDB" id="A0A7V8HPZ6"/>
<evidence type="ECO:0000256" key="1">
    <source>
        <dbReference type="SAM" id="MobiDB-lite"/>
    </source>
</evidence>